<evidence type="ECO:0000313" key="1">
    <source>
        <dbReference type="EMBL" id="MFB9732348.1"/>
    </source>
</evidence>
<comment type="caution">
    <text evidence="1">The sequence shown here is derived from an EMBL/GenBank/DDBJ whole genome shotgun (WGS) entry which is preliminary data.</text>
</comment>
<protein>
    <submittedName>
        <fullName evidence="1">Transcriptional regulator</fullName>
    </submittedName>
</protein>
<gene>
    <name evidence="1" type="ORF">ACFFN0_09860</name>
</gene>
<sequence length="116" mass="12454">MKFVVVVAITPEELEEEAVQRAQAEGAAGVTVLAGKGLSAEARRTFFGLTFEGSQSVLVMVVARHVAMGILKGMRELLVREGDSRGLAFSLPVEHIAGLDMEQVLAFDKRLQGKEG</sequence>
<organism evidence="1 2">
    <name type="scientific">Ornithinimicrobium kibberense</name>
    <dbReference type="NCBI Taxonomy" id="282060"/>
    <lineage>
        <taxon>Bacteria</taxon>
        <taxon>Bacillati</taxon>
        <taxon>Actinomycetota</taxon>
        <taxon>Actinomycetes</taxon>
        <taxon>Micrococcales</taxon>
        <taxon>Ornithinimicrobiaceae</taxon>
        <taxon>Ornithinimicrobium</taxon>
    </lineage>
</organism>
<name>A0ABV5V3F1_9MICO</name>
<dbReference type="InterPro" id="IPR015867">
    <property type="entry name" value="N-reg_PII/ATP_PRibTrfase_C"/>
</dbReference>
<dbReference type="InterPro" id="IPR011322">
    <property type="entry name" value="N-reg_PII-like_a/b"/>
</dbReference>
<accession>A0ABV5V3F1</accession>
<proteinExistence type="predicted"/>
<evidence type="ECO:0000313" key="2">
    <source>
        <dbReference type="Proteomes" id="UP001589613"/>
    </source>
</evidence>
<keyword evidence="2" id="KW-1185">Reference proteome</keyword>
<dbReference type="Proteomes" id="UP001589613">
    <property type="component" value="Unassembled WGS sequence"/>
</dbReference>
<dbReference type="SUPFAM" id="SSF54913">
    <property type="entry name" value="GlnB-like"/>
    <property type="match status" value="1"/>
</dbReference>
<reference evidence="1 2" key="1">
    <citation type="submission" date="2024-09" db="EMBL/GenBank/DDBJ databases">
        <authorList>
            <person name="Sun Q."/>
            <person name="Mori K."/>
        </authorList>
    </citation>
    <scope>NUCLEOTIDE SEQUENCE [LARGE SCALE GENOMIC DNA]</scope>
    <source>
        <strain evidence="1 2">JCM 12763</strain>
    </source>
</reference>
<dbReference type="RefSeq" id="WP_141338555.1">
    <property type="nucleotide sequence ID" value="NZ_JBHMAX010000017.1"/>
</dbReference>
<dbReference type="EMBL" id="JBHMAX010000017">
    <property type="protein sequence ID" value="MFB9732348.1"/>
    <property type="molecule type" value="Genomic_DNA"/>
</dbReference>
<dbReference type="Gene3D" id="3.30.70.120">
    <property type="match status" value="1"/>
</dbReference>